<dbReference type="InterPro" id="IPR032259">
    <property type="entry name" value="HIBYL-CoA-H"/>
</dbReference>
<feature type="domain" description="Enoyl-CoA hydratase/isomerase" evidence="4">
    <location>
        <begin position="20"/>
        <end position="365"/>
    </location>
</feature>
<dbReference type="NCBIfam" id="NF004127">
    <property type="entry name" value="PRK05617.1"/>
    <property type="match status" value="1"/>
</dbReference>
<gene>
    <name evidence="5" type="ORF">FHR99_000355</name>
</gene>
<dbReference type="InterPro" id="IPR029045">
    <property type="entry name" value="ClpP/crotonase-like_dom_sf"/>
</dbReference>
<evidence type="ECO:0000256" key="1">
    <source>
        <dbReference type="ARBA" id="ARBA00001709"/>
    </source>
</evidence>
<dbReference type="Proteomes" id="UP000537130">
    <property type="component" value="Unassembled WGS sequence"/>
</dbReference>
<dbReference type="AlphaFoldDB" id="A0A7W4W2D0"/>
<dbReference type="PANTHER" id="PTHR43176:SF3">
    <property type="entry name" value="3-HYDROXYISOBUTYRYL-COA HYDROLASE, MITOCHONDRIAL"/>
    <property type="match status" value="1"/>
</dbReference>
<evidence type="ECO:0000256" key="3">
    <source>
        <dbReference type="ARBA" id="ARBA00022801"/>
    </source>
</evidence>
<keyword evidence="6" id="KW-1185">Reference proteome</keyword>
<dbReference type="SUPFAM" id="SSF52096">
    <property type="entry name" value="ClpP/crotonase"/>
    <property type="match status" value="1"/>
</dbReference>
<dbReference type="CDD" id="cd06558">
    <property type="entry name" value="crotonase-like"/>
    <property type="match status" value="1"/>
</dbReference>
<dbReference type="Pfam" id="PF16113">
    <property type="entry name" value="ECH_2"/>
    <property type="match status" value="1"/>
</dbReference>
<evidence type="ECO:0000256" key="2">
    <source>
        <dbReference type="ARBA" id="ARBA00011915"/>
    </source>
</evidence>
<dbReference type="InterPro" id="IPR045004">
    <property type="entry name" value="ECH_dom"/>
</dbReference>
<dbReference type="Gene3D" id="3.90.226.10">
    <property type="entry name" value="2-enoyl-CoA Hydratase, Chain A, domain 1"/>
    <property type="match status" value="1"/>
</dbReference>
<dbReference type="GO" id="GO:0005829">
    <property type="term" value="C:cytosol"/>
    <property type="evidence" value="ECO:0007669"/>
    <property type="project" value="TreeGrafter"/>
</dbReference>
<dbReference type="GO" id="GO:0006574">
    <property type="term" value="P:L-valine catabolic process"/>
    <property type="evidence" value="ECO:0007669"/>
    <property type="project" value="TreeGrafter"/>
</dbReference>
<dbReference type="PANTHER" id="PTHR43176">
    <property type="entry name" value="3-HYDROXYISOBUTYRYL-COA HYDROLASE-RELATED"/>
    <property type="match status" value="1"/>
</dbReference>
<reference evidence="5 6" key="1">
    <citation type="submission" date="2020-08" db="EMBL/GenBank/DDBJ databases">
        <title>Genomic Encyclopedia of Type Strains, Phase III (KMG-III): the genomes of soil and plant-associated and newly described type strains.</title>
        <authorList>
            <person name="Whitman W."/>
        </authorList>
    </citation>
    <scope>NUCLEOTIDE SEQUENCE [LARGE SCALE GENOMIC DNA]</scope>
    <source>
        <strain evidence="5 6">CECT 8654</strain>
    </source>
</reference>
<dbReference type="RefSeq" id="WP_183408823.1">
    <property type="nucleotide sequence ID" value="NZ_JACHWY010000001.1"/>
</dbReference>
<name>A0A7W4W2D0_9GAMM</name>
<protein>
    <recommendedName>
        <fullName evidence="2">3-hydroxyisobutyryl-CoA hydrolase</fullName>
        <ecNumber evidence="2">3.1.2.4</ecNumber>
    </recommendedName>
</protein>
<accession>A0A7W4W2D0</accession>
<dbReference type="EMBL" id="JACHWY010000001">
    <property type="protein sequence ID" value="MBB3046119.1"/>
    <property type="molecule type" value="Genomic_DNA"/>
</dbReference>
<proteinExistence type="predicted"/>
<organism evidence="5 6">
    <name type="scientific">Litorivivens lipolytica</name>
    <dbReference type="NCBI Taxonomy" id="1524264"/>
    <lineage>
        <taxon>Bacteria</taxon>
        <taxon>Pseudomonadati</taxon>
        <taxon>Pseudomonadota</taxon>
        <taxon>Gammaproteobacteria</taxon>
        <taxon>Litorivivens</taxon>
    </lineage>
</organism>
<evidence type="ECO:0000259" key="4">
    <source>
        <dbReference type="Pfam" id="PF16113"/>
    </source>
</evidence>
<evidence type="ECO:0000313" key="6">
    <source>
        <dbReference type="Proteomes" id="UP000537130"/>
    </source>
</evidence>
<dbReference type="EC" id="3.1.2.4" evidence="2"/>
<keyword evidence="3" id="KW-0378">Hydrolase</keyword>
<comment type="caution">
    <text evidence="5">The sequence shown here is derived from an EMBL/GenBank/DDBJ whole genome shotgun (WGS) entry which is preliminary data.</text>
</comment>
<dbReference type="GO" id="GO:0003860">
    <property type="term" value="F:3-hydroxyisobutyryl-CoA hydrolase activity"/>
    <property type="evidence" value="ECO:0007669"/>
    <property type="project" value="UniProtKB-EC"/>
</dbReference>
<sequence>MPEPGPVIFEEVDATNGKAIGVITLSVEKTLNSLTLPMVDLMLAQLQDWQDDDRIAAVWLQGAGEKAFCAGGDVQELHRSATKTPGGPCVEAETFFEREYRLDYLLHLYPKPVICWGDGIVMGGGLGLFMGCSHAIVTEKTRIAMPEITIALYPDVGGTWFLNRMPGKTGLFVALTAASINAADTLYAGMARHFAQRARKAEIFDTVKALDWKADDAANKALLTERLKTLAPAKAIQEDGSELASAVAQHRGLIDQACSGDDLETVVNAVLALDSADDKWLDKAKASLAHGSPIAAHNIWQQLKRGEALSLEEVFQFELMLSTTVVRHPEFAEGVRALLIDKDKNPQWIYTSVAEVPAELTEQFFTPPWPQNPLADIATLKRA</sequence>
<comment type="catalytic activity">
    <reaction evidence="1">
        <text>3-hydroxy-2-methylpropanoyl-CoA + H2O = 3-hydroxy-2-methylpropanoate + CoA + H(+)</text>
        <dbReference type="Rhea" id="RHEA:20888"/>
        <dbReference type="ChEBI" id="CHEBI:11805"/>
        <dbReference type="ChEBI" id="CHEBI:15377"/>
        <dbReference type="ChEBI" id="CHEBI:15378"/>
        <dbReference type="ChEBI" id="CHEBI:57287"/>
        <dbReference type="ChEBI" id="CHEBI:57340"/>
        <dbReference type="EC" id="3.1.2.4"/>
    </reaction>
</comment>
<evidence type="ECO:0000313" key="5">
    <source>
        <dbReference type="EMBL" id="MBB3046119.1"/>
    </source>
</evidence>